<evidence type="ECO:0000313" key="8">
    <source>
        <dbReference type="EMBL" id="EML7083706.1"/>
    </source>
</evidence>
<dbReference type="RefSeq" id="WP_142472947.1">
    <property type="nucleotide sequence ID" value="NZ_JATATO010000012.1"/>
</dbReference>
<dbReference type="Pfam" id="PF04829">
    <property type="entry name" value="PT-VENN"/>
    <property type="match status" value="1"/>
</dbReference>
<dbReference type="NCBIfam" id="TIGR01731">
    <property type="entry name" value="fil_hemag_20aa"/>
    <property type="match status" value="13"/>
</dbReference>
<comment type="subcellular location">
    <subcellularLocation>
        <location evidence="1">Target cell</location>
        <location evidence="1">Target cell cytoplasm</location>
    </subcellularLocation>
</comment>
<proteinExistence type="inferred from homology"/>
<dbReference type="InterPro" id="IPR012334">
    <property type="entry name" value="Pectin_lyas_fold"/>
</dbReference>
<dbReference type="GO" id="GO:0003824">
    <property type="term" value="F:catalytic activity"/>
    <property type="evidence" value="ECO:0007669"/>
    <property type="project" value="UniProtKB-ARBA"/>
</dbReference>
<dbReference type="InterPro" id="IPR025157">
    <property type="entry name" value="Hemagglutinin_rpt"/>
</dbReference>
<comment type="similarity">
    <text evidence="5">In the N-terminal section; belongs to the CdiA toxin family.</text>
</comment>
<protein>
    <submittedName>
        <fullName evidence="8">Hemagglutinin repeat-containing protein</fullName>
    </submittedName>
</protein>
<dbReference type="InterPro" id="IPR011050">
    <property type="entry name" value="Pectin_lyase_fold/virulence"/>
</dbReference>
<dbReference type="Pfam" id="PF13018">
    <property type="entry name" value="ESPR"/>
    <property type="match status" value="1"/>
</dbReference>
<feature type="region of interest" description="Disordered" evidence="6">
    <location>
        <begin position="2012"/>
        <end position="2046"/>
    </location>
</feature>
<keyword evidence="4" id="KW-0843">Virulence</keyword>
<feature type="compositionally biased region" description="Low complexity" evidence="6">
    <location>
        <begin position="1859"/>
        <end position="1878"/>
    </location>
</feature>
<dbReference type="SUPFAM" id="SSF51126">
    <property type="entry name" value="Pectin lyase-like"/>
    <property type="match status" value="2"/>
</dbReference>
<evidence type="ECO:0000256" key="5">
    <source>
        <dbReference type="ARBA" id="ARBA00024043"/>
    </source>
</evidence>
<gene>
    <name evidence="8" type="ORF">RYF40_004194</name>
</gene>
<dbReference type="EMBL" id="ABNOCX020000009">
    <property type="protein sequence ID" value="EML7083706.1"/>
    <property type="molecule type" value="Genomic_DNA"/>
</dbReference>
<dbReference type="SMART" id="SM00912">
    <property type="entry name" value="Haemagg_act"/>
    <property type="match status" value="1"/>
</dbReference>
<sequence>MNKRFYRIVFNKARGMLIVVAETTRSHRAGVSPQSGADARTGSTLTSILAPLAFGFLLAFSCLTPAKAAIVADNHAPGGQQPQIANSANSANGTPQVNIQTPSGAGVSRNVYSQFDVDGRGVVLNNSHASTSTQLAGMVAGNPNLAKGEARVILNEVNTRDPSRLNGYIEVAGQKAQVVIANPGGISCDGCGFINANRATLTTGQVQYSNGQISGYDVNRGEIIVQGGGLDASSVDSTDLLARAVKINAGVWAQELKVTAGRNQIDAAHSLTTAKSSDGSAAPAVAIDVSALGGMYAHKIRLVGTERGVGVHNAGNIGAAAGDVAISADGALSNSSVIQSAQNLQLSVKGDLHNQGQLYAGKDSLVTASATLTNDGIIAAQGDTRIAASTLRSAQNSTLAAGLNSDGSSASSGALTLNSQTSLALNGRNMAAGTLTAQGRAVDLDNSRTSGARIVVSAASGDITTRDAVVAASEKLQLAASGKLKNHSGLLTASQLELKAMALDNQQGVIQQTGEDDLRLDFCAGLDNHGGEIASNSHALTLSTSQLLNQNGTLLHTGSGGMSITSDGVLDNGEGTIAANGNIVLYSDNINNRSGKISTTQGNAQLTTRHELENSQGNIVAGGSLSLQVASLRNQHGQLIAAQGDLAMSSEGGLDNREGVLAANGNIKLDADNLINHGGKISAAQGDVQLTARHGVDNSQGNIIASGDIRLRAQNLNNRHGQVGSAQRGSVNLTTSGLLDNQQGTITAVDALRIQSAAVDNRQGELQSGGNLNITIHNRGLDNRQGQIVSAAALDIAGVNLVLANTGGTLLAASKLILDADSLSGDGEVLSQGDMSLTLRQAFHHAGRIIANGNLQWNLSGLGLINQGVISVGQVLNLYVAKLDNRQEGEISSGENHFTVNGELVNRGLIDGGLTHIVATTLTNIGSGRLYGDAVALQVATLTNAAENGVAATIAARALLAMGVGTLNNQDHALIYSDGTLTIGGQLAEDGSLSGRAGVFNNHSATLESAGDMAIDIQQINNYNDHLVTKDVMVEQSWRHEAALKGSVQRFDWSLVDTSYKNKYGVHDAIMPDGSRGDEFYEYQYQRTVVETQVVESDPGKILSGGRLIINSDKLNNYDSQIIAGGALGGVISELNNVATTGKRVTTDVGTQTRWYEKKTSRPFGGTKTSQGKKSSEYEPTPTVQTIDLQTIKWQGNTQIDGHSSVITPRDRADEPGELPAGRLVEVTPVNADGTVIRLVTPDTRLPVSSLYQIDPQAKAGYLVETDPRFTNGKAWLASDYMQNQLGVDQAMKRLGDGYYEQRLVREQIVKLSGERYLQGYSNDEEQYRALMDAGVAFAKQYNLTVGVALTPAQMALLTSDMVWLVAREVTLADGSVRHVLVPQVYARVKAGDLDGSGALLGGENVALSVSRDVTNSGHIHSRGVTQLTAENIHNSGYIGGNQLTLNARTDINNIGGTLQGGDSLIAQAGRDLNSASTLGGGPGNISLDRPAGIYVQNENGQLGLQALHNINLTASMVSNSAAGSQTKIIAGNDLNLRTLATTHSESGNWGKGNDRSLTQRGDIGTQINGGAVALSAVHDIHARAASVTATSSLTVAAGNDINLSSGESSWHLTENNHQSSSGLLAHRSLTTHDEVWAQNAIGSNFSGDSIVMQAGRDLLVSGSSVAGTQDVNLVAGRNLTIATAEESRQENHLRKEKHSGFSGTGGVGFSVGSSSLKATDVTTTLSSAASTVGSSQGNLSLSAGNVLTVQGSDMVAGNNMALTGKTVNILAAENQSTQTHTVEQKTSGLTLALSGMVGSAINTAVSSANQASTESNGRLAALSGLQSALSGVQAYQASQMQTADSSPESMIGVNLSWGSQSSKSTQRQTQNTSRGSSLMAGTNLSIIATEADINVEGSQLQAGGSALLNAARDVNLFSAENVSTLSGKNESHGSSFGVGINFGQGANGLTVSASANAAKGHEKGNSLMHNETTLSAGERVTIVSGRDMTLTGAQVSGHQVTMDVGRNLTLSSEQDSDNYDSKQRSGSVGASGSMGGGSGSLNLSQSKMHSTWASVEAQTGIFAGEGGFDVKVGGHTQLNGSVLASTAAELNRLDTGTLGFRDIKNSAEYSVEQQSVGASTSGSVAGQFLGNAASGLLMGANGSGSDSSLTRAAVSEGSIVIRDGTSQQQDVTRLSRDAAHANQTLSPIFDKEKEQNRLAVAQKIGETGRQVSDVLVTQGKLNAQAAQSDPAARAAAREMLVAGGNAHPSEEQISAQVSRTATADYDTGGKYQKVAQAVTAAMQGLAGGNLAQAASGAVSPYVAEIIHSQTTDSATGKVNVEANAMAHAVWGAIAAASGNNSALAGAAGAVSGELLGRWIAAEYYPDVKTEELSDEQKSTISALSTLAAGLMGGLSGGSSGDAVAGAQAGKNAVENNSLSGDKAREAAKQAAESLKNQVREKLGEGTTSAIANAIINGLADTGDAALGSVDYAADAAMVLASCAVGDSYCSKAMSDLAGKNQALADTVTTLMQGETWSAVADTVKQAAGGNQAALEATGGLLAGIMLPGRKVPSPATRIETILKSEKNWENARNKALNIVGNLGADSKPVIGRLEVSAGNGKIIGRQSNDGKVGWRVDYDPEKGTHINVWDYSQGKGPGKAVKQVIPFEGNEKAFETILKQLNR</sequence>
<dbReference type="Gene3D" id="2.160.20.10">
    <property type="entry name" value="Single-stranded right-handed beta-helix, Pectin lyase-like"/>
    <property type="match status" value="1"/>
</dbReference>
<organism evidence="8">
    <name type="scientific">Klebsiella oxytoca</name>
    <dbReference type="NCBI Taxonomy" id="571"/>
    <lineage>
        <taxon>Bacteria</taxon>
        <taxon>Pseudomonadati</taxon>
        <taxon>Pseudomonadota</taxon>
        <taxon>Gammaproteobacteria</taxon>
        <taxon>Enterobacterales</taxon>
        <taxon>Enterobacteriaceae</taxon>
        <taxon>Klebsiella/Raoultella group</taxon>
        <taxon>Klebsiella</taxon>
    </lineage>
</organism>
<feature type="region of interest" description="Disordered" evidence="6">
    <location>
        <begin position="1160"/>
        <end position="1181"/>
    </location>
</feature>
<dbReference type="InterPro" id="IPR008638">
    <property type="entry name" value="FhaB/CdiA-like_TPS"/>
</dbReference>
<evidence type="ECO:0000256" key="6">
    <source>
        <dbReference type="SAM" id="MobiDB-lite"/>
    </source>
</evidence>
<dbReference type="Pfam" id="PF05860">
    <property type="entry name" value="TPS"/>
    <property type="match status" value="1"/>
</dbReference>
<comment type="caution">
    <text evidence="8">The sequence shown here is derived from an EMBL/GenBank/DDBJ whole genome shotgun (WGS) entry which is preliminary data.</text>
</comment>
<evidence type="ECO:0000256" key="4">
    <source>
        <dbReference type="ARBA" id="ARBA00023026"/>
    </source>
</evidence>
<reference evidence="8" key="1">
    <citation type="submission" date="2024-02" db="EMBL/GenBank/DDBJ databases">
        <authorList>
            <consortium name="Clinical and Environmental Microbiology Branch: Whole genome sequencing antimicrobial resistance pathogens in the healthcare setting"/>
        </authorList>
    </citation>
    <scope>NUCLEOTIDE SEQUENCE</scope>
    <source>
        <strain evidence="8">2023BB-00086</strain>
    </source>
</reference>
<keyword evidence="3" id="KW-1266">Target cell cytoplasm</keyword>
<dbReference type="GO" id="GO:0090729">
    <property type="term" value="F:toxin activity"/>
    <property type="evidence" value="ECO:0007669"/>
    <property type="project" value="UniProtKB-KW"/>
</dbReference>
<feature type="domain" description="Filamentous haemagglutinin FhaB/tRNA nuclease CdiA-like TPS" evidence="7">
    <location>
        <begin position="91"/>
        <end position="211"/>
    </location>
</feature>
<dbReference type="Pfam" id="PF13332">
    <property type="entry name" value="Fil_haemagg_2"/>
    <property type="match status" value="3"/>
</dbReference>
<dbReference type="NCBIfam" id="TIGR01901">
    <property type="entry name" value="adhes_NPXG"/>
    <property type="match status" value="1"/>
</dbReference>
<accession>A0AAI9E0A3</accession>
<keyword evidence="2" id="KW-0800">Toxin</keyword>
<evidence type="ECO:0000256" key="2">
    <source>
        <dbReference type="ARBA" id="ARBA00022656"/>
    </source>
</evidence>
<dbReference type="InterPro" id="IPR006914">
    <property type="entry name" value="VENN_dom"/>
</dbReference>
<name>A0AAI9E0A3_KLEOX</name>
<evidence type="ECO:0000259" key="7">
    <source>
        <dbReference type="SMART" id="SM00912"/>
    </source>
</evidence>
<feature type="region of interest" description="Disordered" evidence="6">
    <location>
        <begin position="1841"/>
        <end position="1878"/>
    </location>
</feature>
<dbReference type="InterPro" id="IPR010069">
    <property type="entry name" value="CdiA_FHA1_rpt"/>
</dbReference>
<dbReference type="InterPro" id="IPR024973">
    <property type="entry name" value="ESPR"/>
</dbReference>
<evidence type="ECO:0000256" key="3">
    <source>
        <dbReference type="ARBA" id="ARBA00022913"/>
    </source>
</evidence>
<evidence type="ECO:0000256" key="1">
    <source>
        <dbReference type="ARBA" id="ARBA00004219"/>
    </source>
</evidence>
<dbReference type="CDD" id="cd20692">
    <property type="entry name" value="CdiA-CT_Ec-like"/>
    <property type="match status" value="1"/>
</dbReference>